<protein>
    <submittedName>
        <fullName evidence="3">Invasin</fullName>
    </submittedName>
</protein>
<dbReference type="EMBL" id="CWJI01000019">
    <property type="protein sequence ID" value="CRY56997.1"/>
    <property type="molecule type" value="Genomic_DNA"/>
</dbReference>
<dbReference type="Proteomes" id="UP000043316">
    <property type="component" value="Unassembled WGS sequence"/>
</dbReference>
<feature type="domain" description="Big-1" evidence="2">
    <location>
        <begin position="83"/>
        <end position="178"/>
    </location>
</feature>
<dbReference type="SUPFAM" id="SSF49373">
    <property type="entry name" value="Invasin/intimin cell-adhesion fragments"/>
    <property type="match status" value="3"/>
</dbReference>
<dbReference type="PANTHER" id="PTHR39576">
    <property type="entry name" value="ATTACHING AND EFFACING PROTEIN HOMOLOG-RELATED-RELATED"/>
    <property type="match status" value="1"/>
</dbReference>
<evidence type="ECO:0000259" key="2">
    <source>
        <dbReference type="PROSITE" id="PS51127"/>
    </source>
</evidence>
<accession>A0A0H5M1T6</accession>
<sequence>MKDGNGNLVPNVSVTFVVSGGATFEGGTELTKEAITNGAGVATALLISRVAGDHDVTATVGTNTTTAKTSTFIADETTAIIGSTDFTVASGAIANNTATNAVSATVKDAEGNLVPNVNVTFVVSGGATFDGASEISKSAVTNSTGVATATLVSRVAGDHGVTAKVGTNTTAAKTSTFIAGDISGDKSTFVINKNIISADGSSSLTMTFTARDEHNNLVRAADVKFKVEGISSGITLGPISESQGVYTATLTSTQKGLGNIAIYIDDAALDDMATLPFGVYRSSLEIKVN</sequence>
<feature type="domain" description="Big-1" evidence="2">
    <location>
        <begin position="1"/>
        <end position="73"/>
    </location>
</feature>
<dbReference type="InterPro" id="IPR008964">
    <property type="entry name" value="Invasin/intimin_cell_adhesion"/>
</dbReference>
<dbReference type="PROSITE" id="PS51127">
    <property type="entry name" value="BIG1"/>
    <property type="match status" value="2"/>
</dbReference>
<dbReference type="AlphaFoldDB" id="A0A0H5M1T6"/>
<proteinExistence type="inferred from homology"/>
<dbReference type="SMART" id="SM00634">
    <property type="entry name" value="BID_1"/>
    <property type="match status" value="3"/>
</dbReference>
<name>A0A0H5M1T6_YERIN</name>
<dbReference type="InterPro" id="IPR003344">
    <property type="entry name" value="Big_1_dom"/>
</dbReference>
<dbReference type="PANTHER" id="PTHR39576:SF2">
    <property type="entry name" value="ATTACHING AND EFFACING PROTEIN HOMOLOG-RELATED"/>
    <property type="match status" value="1"/>
</dbReference>
<evidence type="ECO:0000313" key="4">
    <source>
        <dbReference type="Proteomes" id="UP000043316"/>
    </source>
</evidence>
<organism evidence="3 4">
    <name type="scientific">Yersinia intermedia</name>
    <dbReference type="NCBI Taxonomy" id="631"/>
    <lineage>
        <taxon>Bacteria</taxon>
        <taxon>Pseudomonadati</taxon>
        <taxon>Pseudomonadota</taxon>
        <taxon>Gammaproteobacteria</taxon>
        <taxon>Enterobacterales</taxon>
        <taxon>Yersiniaceae</taxon>
        <taxon>Yersinia</taxon>
    </lineage>
</organism>
<dbReference type="InterPro" id="IPR051715">
    <property type="entry name" value="Intimin-Invasin_domain"/>
</dbReference>
<dbReference type="InterPro" id="IPR013783">
    <property type="entry name" value="Ig-like_fold"/>
</dbReference>
<evidence type="ECO:0000256" key="1">
    <source>
        <dbReference type="ARBA" id="ARBA00010116"/>
    </source>
</evidence>
<reference evidence="4" key="1">
    <citation type="submission" date="2015-03" db="EMBL/GenBank/DDBJ databases">
        <authorList>
            <consortium name="Pathogen Informatics"/>
        </authorList>
    </citation>
    <scope>NUCLEOTIDE SEQUENCE [LARGE SCALE GENOMIC DNA]</scope>
    <source>
        <strain evidence="4">R148</strain>
    </source>
</reference>
<dbReference type="Gene3D" id="2.60.40.10">
    <property type="entry name" value="Immunoglobulins"/>
    <property type="match status" value="3"/>
</dbReference>
<evidence type="ECO:0000313" key="3">
    <source>
        <dbReference type="EMBL" id="CRY56997.1"/>
    </source>
</evidence>
<comment type="similarity">
    <text evidence="1">Belongs to the intimin/invasin family.</text>
</comment>
<dbReference type="InterPro" id="IPR015217">
    <property type="entry name" value="Invasin_dom_3"/>
</dbReference>
<dbReference type="Pfam" id="PF09134">
    <property type="entry name" value="Invasin_D3"/>
    <property type="match status" value="1"/>
</dbReference>
<gene>
    <name evidence="3" type="ORF">ERS008476_04044</name>
</gene>
<dbReference type="GO" id="GO:0009279">
    <property type="term" value="C:cell outer membrane"/>
    <property type="evidence" value="ECO:0007669"/>
    <property type="project" value="TreeGrafter"/>
</dbReference>
<dbReference type="Pfam" id="PF02369">
    <property type="entry name" value="Big_1"/>
    <property type="match status" value="2"/>
</dbReference>